<proteinExistence type="predicted"/>
<feature type="domain" description="DUF6950" evidence="1">
    <location>
        <begin position="4"/>
        <end position="136"/>
    </location>
</feature>
<name>A0A451AQH8_9GAMM</name>
<gene>
    <name evidence="2" type="ORF">BECKUNK1418G_GA0071005_100229</name>
    <name evidence="3" type="ORF">BECKUNK1418H_GA0071006_100129</name>
</gene>
<evidence type="ECO:0000313" key="2">
    <source>
        <dbReference type="EMBL" id="VFK58165.1"/>
    </source>
</evidence>
<dbReference type="EMBL" id="CAADFZ010000002">
    <property type="protein sequence ID" value="VFK58165.1"/>
    <property type="molecule type" value="Genomic_DNA"/>
</dbReference>
<evidence type="ECO:0000259" key="1">
    <source>
        <dbReference type="Pfam" id="PF22262"/>
    </source>
</evidence>
<dbReference type="AlphaFoldDB" id="A0A451AQH8"/>
<protein>
    <recommendedName>
        <fullName evidence="1">DUF6950 domain-containing protein</fullName>
    </recommendedName>
</protein>
<dbReference type="Pfam" id="PF22262">
    <property type="entry name" value="DUF6950"/>
    <property type="match status" value="1"/>
</dbReference>
<sequence length="137" mass="15096">MVARREDWDKRLVEGISHAENTPFRWGTHDCVLFAGNMVLGMTGHDYVARFRERYHDERSAFRLMREAGFASLPDIAESILGAPDDPASAMRGDVILLSTENGPALGISFGKVAMAPGPKGLLAVSRTHWKKAWSIG</sequence>
<reference evidence="3" key="1">
    <citation type="submission" date="2019-02" db="EMBL/GenBank/DDBJ databases">
        <authorList>
            <person name="Gruber-Vodicka R. H."/>
            <person name="Seah K. B. B."/>
        </authorList>
    </citation>
    <scope>NUCLEOTIDE SEQUENCE</scope>
    <source>
        <strain evidence="3">BECK_BY19</strain>
        <strain evidence="2">BECK_BY8</strain>
    </source>
</reference>
<dbReference type="InterPro" id="IPR053802">
    <property type="entry name" value="DUF6950"/>
</dbReference>
<accession>A0A451AQH8</accession>
<organism evidence="3">
    <name type="scientific">Candidatus Kentrum sp. UNK</name>
    <dbReference type="NCBI Taxonomy" id="2126344"/>
    <lineage>
        <taxon>Bacteria</taxon>
        <taxon>Pseudomonadati</taxon>
        <taxon>Pseudomonadota</taxon>
        <taxon>Gammaproteobacteria</taxon>
        <taxon>Candidatus Kentrum</taxon>
    </lineage>
</organism>
<dbReference type="EMBL" id="CAADGD010000001">
    <property type="protein sequence ID" value="VFK68290.1"/>
    <property type="molecule type" value="Genomic_DNA"/>
</dbReference>
<evidence type="ECO:0000313" key="3">
    <source>
        <dbReference type="EMBL" id="VFK68290.1"/>
    </source>
</evidence>